<evidence type="ECO:0000313" key="3">
    <source>
        <dbReference type="EMBL" id="NVH57620.1"/>
    </source>
</evidence>
<dbReference type="Pfam" id="PF07875">
    <property type="entry name" value="Coat_F"/>
    <property type="match status" value="1"/>
</dbReference>
<reference evidence="3" key="2">
    <citation type="submission" date="2020-02" db="EMBL/GenBank/DDBJ databases">
        <authorList>
            <person name="Littmann E."/>
            <person name="Sorbara M."/>
        </authorList>
    </citation>
    <scope>NUCLEOTIDE SEQUENCE</scope>
    <source>
        <strain evidence="3">MSK.17.11</strain>
        <strain evidence="2">MSK.17.38</strain>
    </source>
</reference>
<dbReference type="Proteomes" id="UP000701680">
    <property type="component" value="Unassembled WGS sequence"/>
</dbReference>
<name>A0A850HGF2_9FIRM</name>
<evidence type="ECO:0000256" key="1">
    <source>
        <dbReference type="SAM" id="Coils"/>
    </source>
</evidence>
<dbReference type="InterPro" id="IPR012851">
    <property type="entry name" value="Spore_coat_CotF-like"/>
</dbReference>
<organism evidence="3 4">
    <name type="scientific">Dorea phocaeensis</name>
    <dbReference type="NCBI Taxonomy" id="2040291"/>
    <lineage>
        <taxon>Bacteria</taxon>
        <taxon>Bacillati</taxon>
        <taxon>Bacillota</taxon>
        <taxon>Clostridia</taxon>
        <taxon>Lachnospirales</taxon>
        <taxon>Lachnospiraceae</taxon>
        <taxon>Dorea</taxon>
    </lineage>
</organism>
<gene>
    <name evidence="3" type="ORF">G5A66_02935</name>
    <name evidence="2" type="ORF">G5A75_05265</name>
</gene>
<accession>A0A850HGF2</accession>
<feature type="coiled-coil region" evidence="1">
    <location>
        <begin position="31"/>
        <end position="58"/>
    </location>
</feature>
<dbReference type="AlphaFoldDB" id="A0A850HGF2"/>
<dbReference type="Proteomes" id="UP000528555">
    <property type="component" value="Unassembled WGS sequence"/>
</dbReference>
<dbReference type="OrthoDB" id="1683800at2"/>
<dbReference type="EMBL" id="JAAIUO010000002">
    <property type="protein sequence ID" value="NSK14293.1"/>
    <property type="molecule type" value="Genomic_DNA"/>
</dbReference>
<dbReference type="EMBL" id="JAAITX010000002">
    <property type="protein sequence ID" value="NVH57620.1"/>
    <property type="molecule type" value="Genomic_DNA"/>
</dbReference>
<dbReference type="RefSeq" id="WP_101695641.1">
    <property type="nucleotide sequence ID" value="NZ_JAAITX010000002.1"/>
</dbReference>
<keyword evidence="3" id="KW-0167">Capsid protein</keyword>
<keyword evidence="3" id="KW-0946">Virion</keyword>
<protein>
    <submittedName>
        <fullName evidence="3">Spore coat protein</fullName>
    </submittedName>
</protein>
<evidence type="ECO:0000313" key="5">
    <source>
        <dbReference type="Proteomes" id="UP000701680"/>
    </source>
</evidence>
<keyword evidence="1" id="KW-0175">Coiled coil</keyword>
<reference evidence="4 5" key="1">
    <citation type="journal article" date="2020" name="Cell Host Microbe">
        <title>Functional and Genomic Variation between Human-Derived Isolates of Lachnospiraceae Reveals Inter- and Intra-Species Diversity.</title>
        <authorList>
            <person name="Sorbara M.T."/>
            <person name="Littmann E.R."/>
            <person name="Fontana E."/>
            <person name="Moody T.U."/>
            <person name="Kohout C.E."/>
            <person name="Gjonbalaj M."/>
            <person name="Eaton V."/>
            <person name="Seok R."/>
            <person name="Leiner I.M."/>
            <person name="Pamer E.G."/>
        </authorList>
    </citation>
    <scope>NUCLEOTIDE SEQUENCE [LARGE SCALE GENOMIC DNA]</scope>
    <source>
        <strain evidence="3 4">MSK.17.11</strain>
        <strain evidence="2 5">MSK.17.38</strain>
    </source>
</reference>
<comment type="caution">
    <text evidence="3">The sequence shown here is derived from an EMBL/GenBank/DDBJ whole genome shotgun (WGS) entry which is preliminary data.</text>
</comment>
<sequence length="86" mass="9812">MLDEKTMVSDTLASVNGELVRFGEMIPQTENKELKQCLKQLRNECEMSQEKLYQIAREKSYYVPAAKASEQEISHVKSVLTGLSMK</sequence>
<proteinExistence type="predicted"/>
<keyword evidence="4" id="KW-1185">Reference proteome</keyword>
<evidence type="ECO:0000313" key="4">
    <source>
        <dbReference type="Proteomes" id="UP000528555"/>
    </source>
</evidence>
<evidence type="ECO:0000313" key="2">
    <source>
        <dbReference type="EMBL" id="NSK14293.1"/>
    </source>
</evidence>